<evidence type="ECO:0000259" key="3">
    <source>
        <dbReference type="PROSITE" id="PS50045"/>
    </source>
</evidence>
<dbReference type="SUPFAM" id="SSF52540">
    <property type="entry name" value="P-loop containing nucleoside triphosphate hydrolases"/>
    <property type="match status" value="1"/>
</dbReference>
<evidence type="ECO:0000256" key="1">
    <source>
        <dbReference type="ARBA" id="ARBA00022741"/>
    </source>
</evidence>
<dbReference type="AlphaFoldDB" id="A0A193QM09"/>
<dbReference type="PANTHER" id="PTHR32071">
    <property type="entry name" value="TRANSCRIPTIONAL REGULATORY PROTEIN"/>
    <property type="match status" value="1"/>
</dbReference>
<accession>A0A193QM09</accession>
<dbReference type="EMBL" id="LN854557">
    <property type="protein sequence ID" value="CRL45960.1"/>
    <property type="molecule type" value="Genomic_DNA"/>
</dbReference>
<reference evidence="4 5" key="1">
    <citation type="submission" date="2015-05" db="EMBL/GenBank/DDBJ databases">
        <authorList>
            <person name="Goodhead I."/>
        </authorList>
    </citation>
    <scope>NUCLEOTIDE SEQUENCE [LARGE SCALE GENOMIC DNA]</scope>
    <source>
        <strain evidence="5">morsitans</strain>
    </source>
</reference>
<dbReference type="GO" id="GO:0005524">
    <property type="term" value="F:ATP binding"/>
    <property type="evidence" value="ECO:0007669"/>
    <property type="project" value="UniProtKB-KW"/>
</dbReference>
<dbReference type="Proteomes" id="UP000245838">
    <property type="component" value="Chromosome sggmmb4_Chromosome"/>
</dbReference>
<dbReference type="GO" id="GO:0006355">
    <property type="term" value="P:regulation of DNA-templated transcription"/>
    <property type="evidence" value="ECO:0007669"/>
    <property type="project" value="InterPro"/>
</dbReference>
<keyword evidence="1" id="KW-0547">Nucleotide-binding</keyword>
<dbReference type="PANTHER" id="PTHR32071:SF116">
    <property type="entry name" value="TRANSCRIPTIONAL REGULATORY PROTEIN GLRR"/>
    <property type="match status" value="1"/>
</dbReference>
<keyword evidence="2" id="KW-0067">ATP-binding</keyword>
<dbReference type="Gene3D" id="1.10.8.60">
    <property type="match status" value="1"/>
</dbReference>
<dbReference type="InterPro" id="IPR027417">
    <property type="entry name" value="P-loop_NTPase"/>
</dbReference>
<evidence type="ECO:0000313" key="5">
    <source>
        <dbReference type="Proteomes" id="UP000245838"/>
    </source>
</evidence>
<gene>
    <name evidence="4" type="primary">qseF_1</name>
    <name evidence="4" type="ORF">SGGMMB4_04146</name>
</gene>
<dbReference type="Pfam" id="PF25601">
    <property type="entry name" value="AAA_lid_14"/>
    <property type="match status" value="1"/>
</dbReference>
<proteinExistence type="predicted"/>
<sequence>MKLPALHERAEDIPLLAQHLLRLAAQRHKPFVRSFFADTMKRLAAAGWPGNVRKLVNVIEQCVALTSTPVISDALVAQVLADDTTVMPTFAEARHQF</sequence>
<feature type="domain" description="Sigma-54 factor interaction" evidence="3">
    <location>
        <begin position="1"/>
        <end position="64"/>
    </location>
</feature>
<name>A0A193QM09_SODGM</name>
<dbReference type="PROSITE" id="PS50045">
    <property type="entry name" value="SIGMA54_INTERACT_4"/>
    <property type="match status" value="1"/>
</dbReference>
<evidence type="ECO:0000313" key="4">
    <source>
        <dbReference type="EMBL" id="CRL45960.1"/>
    </source>
</evidence>
<dbReference type="InterPro" id="IPR058031">
    <property type="entry name" value="AAA_lid_NorR"/>
</dbReference>
<protein>
    <submittedName>
        <fullName evidence="4">Transcriptional regulatory protein QseF</fullName>
    </submittedName>
</protein>
<evidence type="ECO:0000256" key="2">
    <source>
        <dbReference type="ARBA" id="ARBA00022840"/>
    </source>
</evidence>
<dbReference type="InterPro" id="IPR002078">
    <property type="entry name" value="Sigma_54_int"/>
</dbReference>
<organism evidence="4 5">
    <name type="scientific">Sodalis glossinidius (strain morsitans)</name>
    <dbReference type="NCBI Taxonomy" id="343509"/>
    <lineage>
        <taxon>Bacteria</taxon>
        <taxon>Pseudomonadati</taxon>
        <taxon>Pseudomonadota</taxon>
        <taxon>Gammaproteobacteria</taxon>
        <taxon>Enterobacterales</taxon>
        <taxon>Bruguierivoracaceae</taxon>
        <taxon>Sodalis</taxon>
    </lineage>
</organism>